<evidence type="ECO:0000313" key="2">
    <source>
        <dbReference type="Proteomes" id="UP000095787"/>
    </source>
</evidence>
<dbReference type="EMBL" id="CYZO01000003">
    <property type="protein sequence ID" value="CUN59471.1"/>
    <property type="molecule type" value="Genomic_DNA"/>
</dbReference>
<organism evidence="1 2">
    <name type="scientific">[Ruminococcus] torques</name>
    <dbReference type="NCBI Taxonomy" id="33039"/>
    <lineage>
        <taxon>Bacteria</taxon>
        <taxon>Bacillati</taxon>
        <taxon>Bacillota</taxon>
        <taxon>Clostridia</taxon>
        <taxon>Lachnospirales</taxon>
        <taxon>Lachnospiraceae</taxon>
        <taxon>Mediterraneibacter</taxon>
    </lineage>
</organism>
<sequence>MEIGSVILLGGIFLVVIYRSGLSKEFKENNLEFYDLKKWSSLKTASWLIFLDWKYLKIYKDLKTWGKEELRVTKALCQKKIPQRNIWSEAIPVVAIIISCGSVFISILGIVFGTLSENQIMQEMAESEIRFDEYAVIFILIIGLATILWFISTIQYIVGNKYKSLLYMCESILEAKENTMIE</sequence>
<dbReference type="AlphaFoldDB" id="A0A173Y5P1"/>
<name>A0A173Y5P1_9FIRM</name>
<reference evidence="1 2" key="1">
    <citation type="submission" date="2015-09" db="EMBL/GenBank/DDBJ databases">
        <authorList>
            <consortium name="Pathogen Informatics"/>
        </authorList>
    </citation>
    <scope>NUCLEOTIDE SEQUENCE [LARGE SCALE GENOMIC DNA]</scope>
    <source>
        <strain evidence="1 2">2789STDY5834841</strain>
    </source>
</reference>
<gene>
    <name evidence="1" type="ORF">ERS852456_00313</name>
</gene>
<protein>
    <submittedName>
        <fullName evidence="1">Uncharacterized protein</fullName>
    </submittedName>
</protein>
<dbReference type="Proteomes" id="UP000095787">
    <property type="component" value="Unassembled WGS sequence"/>
</dbReference>
<proteinExistence type="predicted"/>
<dbReference type="RefSeq" id="WP_055158704.1">
    <property type="nucleotide sequence ID" value="NZ_CAUCNQ010000004.1"/>
</dbReference>
<evidence type="ECO:0000313" key="1">
    <source>
        <dbReference type="EMBL" id="CUN59471.1"/>
    </source>
</evidence>
<accession>A0A173Y5P1</accession>